<evidence type="ECO:0000256" key="4">
    <source>
        <dbReference type="RuleBase" id="RU364105"/>
    </source>
</evidence>
<dbReference type="PANTHER" id="PTHR11278">
    <property type="entry name" value="40S RIBOSOMAL PROTEIN S7"/>
    <property type="match status" value="1"/>
</dbReference>
<dbReference type="GO" id="GO:0032040">
    <property type="term" value="C:small-subunit processome"/>
    <property type="evidence" value="ECO:0007669"/>
    <property type="project" value="TreeGrafter"/>
</dbReference>
<keyword evidence="2 4" id="KW-0689">Ribosomal protein</keyword>
<evidence type="ECO:0000256" key="2">
    <source>
        <dbReference type="ARBA" id="ARBA00022980"/>
    </source>
</evidence>
<dbReference type="AlphaFoldDB" id="A0A6B0SC29"/>
<dbReference type="Pfam" id="PF01251">
    <property type="entry name" value="Ribosomal_S7e"/>
    <property type="match status" value="1"/>
</dbReference>
<organism evidence="5 6">
    <name type="scientific">Bos mutus</name>
    <name type="common">wild yak</name>
    <dbReference type="NCBI Taxonomy" id="72004"/>
    <lineage>
        <taxon>Eukaryota</taxon>
        <taxon>Metazoa</taxon>
        <taxon>Chordata</taxon>
        <taxon>Craniata</taxon>
        <taxon>Vertebrata</taxon>
        <taxon>Euteleostomi</taxon>
        <taxon>Mammalia</taxon>
        <taxon>Eutheria</taxon>
        <taxon>Laurasiatheria</taxon>
        <taxon>Artiodactyla</taxon>
        <taxon>Ruminantia</taxon>
        <taxon>Pecora</taxon>
        <taxon>Bovidae</taxon>
        <taxon>Bovinae</taxon>
        <taxon>Bos</taxon>
    </lineage>
</organism>
<gene>
    <name evidence="5" type="ORF">E5288_WYG022079</name>
</gene>
<dbReference type="GO" id="GO:0042274">
    <property type="term" value="P:ribosomal small subunit biogenesis"/>
    <property type="evidence" value="ECO:0007669"/>
    <property type="project" value="TreeGrafter"/>
</dbReference>
<dbReference type="GO" id="GO:0030686">
    <property type="term" value="C:90S preribosome"/>
    <property type="evidence" value="ECO:0007669"/>
    <property type="project" value="TreeGrafter"/>
</dbReference>
<dbReference type="GO" id="GO:0006364">
    <property type="term" value="P:rRNA processing"/>
    <property type="evidence" value="ECO:0007669"/>
    <property type="project" value="TreeGrafter"/>
</dbReference>
<keyword evidence="6" id="KW-1185">Reference proteome</keyword>
<comment type="similarity">
    <text evidence="1 4">Belongs to the eukaryotic ribosomal protein eS7 family.</text>
</comment>
<sequence>MNSARKAQLRELNITAAEETEVRGSWKAVIIFVPVPQLKSFQKIQVQLMCELERKFSRKHVVFIVQRRILPKPT</sequence>
<reference evidence="5" key="1">
    <citation type="submission" date="2019-10" db="EMBL/GenBank/DDBJ databases">
        <title>The sequence and de novo assembly of the wild yak genome.</title>
        <authorList>
            <person name="Liu Y."/>
        </authorList>
    </citation>
    <scope>NUCLEOTIDE SEQUENCE [LARGE SCALE GENOMIC DNA]</scope>
    <source>
        <strain evidence="5">WY2019</strain>
    </source>
</reference>
<proteinExistence type="inferred from homology"/>
<evidence type="ECO:0000256" key="1">
    <source>
        <dbReference type="ARBA" id="ARBA00007820"/>
    </source>
</evidence>
<accession>A0A6B0SC29</accession>
<dbReference type="GO" id="GO:0022627">
    <property type="term" value="C:cytosolic small ribosomal subunit"/>
    <property type="evidence" value="ECO:0007669"/>
    <property type="project" value="TreeGrafter"/>
</dbReference>
<evidence type="ECO:0000313" key="6">
    <source>
        <dbReference type="Proteomes" id="UP000322234"/>
    </source>
</evidence>
<evidence type="ECO:0000313" key="5">
    <source>
        <dbReference type="EMBL" id="MXR00073.1"/>
    </source>
</evidence>
<dbReference type="InterPro" id="IPR000554">
    <property type="entry name" value="Ribosomal_eS7"/>
</dbReference>
<dbReference type="PANTHER" id="PTHR11278:SF0">
    <property type="entry name" value="SMALL RIBOSOMAL SUBUNIT PROTEIN ES7"/>
    <property type="match status" value="1"/>
</dbReference>
<comment type="caution">
    <text evidence="5">The sequence shown here is derived from an EMBL/GenBank/DDBJ whole genome shotgun (WGS) entry which is preliminary data.</text>
</comment>
<dbReference type="GO" id="GO:0006412">
    <property type="term" value="P:translation"/>
    <property type="evidence" value="ECO:0007669"/>
    <property type="project" value="InterPro"/>
</dbReference>
<dbReference type="Proteomes" id="UP000322234">
    <property type="component" value="Unassembled WGS sequence"/>
</dbReference>
<dbReference type="EMBL" id="VBQZ03011677">
    <property type="protein sequence ID" value="MXR00073.1"/>
    <property type="molecule type" value="Genomic_DNA"/>
</dbReference>
<dbReference type="GO" id="GO:0003735">
    <property type="term" value="F:structural constituent of ribosome"/>
    <property type="evidence" value="ECO:0007669"/>
    <property type="project" value="InterPro"/>
</dbReference>
<protein>
    <recommendedName>
        <fullName evidence="4">40S ribosomal protein S7</fullName>
    </recommendedName>
</protein>
<evidence type="ECO:0000256" key="3">
    <source>
        <dbReference type="ARBA" id="ARBA00023274"/>
    </source>
</evidence>
<name>A0A6B0SC29_9CETA</name>
<keyword evidence="3 4" id="KW-0687">Ribonucleoprotein</keyword>